<dbReference type="EMBL" id="JABFTQ010000013">
    <property type="protein sequence ID" value="MCE8048545.1"/>
    <property type="molecule type" value="Genomic_DNA"/>
</dbReference>
<dbReference type="Pfam" id="PF13561">
    <property type="entry name" value="adh_short_C2"/>
    <property type="match status" value="1"/>
</dbReference>
<dbReference type="PANTHER" id="PTHR42760">
    <property type="entry name" value="SHORT-CHAIN DEHYDROGENASES/REDUCTASES FAMILY MEMBER"/>
    <property type="match status" value="1"/>
</dbReference>
<name>A0ABS9B975_9GAMM</name>
<evidence type="ECO:0000256" key="1">
    <source>
        <dbReference type="ARBA" id="ARBA00006484"/>
    </source>
</evidence>
<dbReference type="PRINTS" id="PR00081">
    <property type="entry name" value="GDHRDH"/>
</dbReference>
<comment type="caution">
    <text evidence="4">The sequence shown here is derived from an EMBL/GenBank/DDBJ whole genome shotgun (WGS) entry which is preliminary data.</text>
</comment>
<evidence type="ECO:0000256" key="2">
    <source>
        <dbReference type="SAM" id="MobiDB-lite"/>
    </source>
</evidence>
<evidence type="ECO:0000313" key="5">
    <source>
        <dbReference type="Proteomes" id="UP001320154"/>
    </source>
</evidence>
<evidence type="ECO:0000259" key="3">
    <source>
        <dbReference type="SMART" id="SM00822"/>
    </source>
</evidence>
<gene>
    <name evidence="4" type="ORF">HOP60_17600</name>
</gene>
<dbReference type="RefSeq" id="WP_234251315.1">
    <property type="nucleotide sequence ID" value="NZ_JABFTQ010000013.1"/>
</dbReference>
<dbReference type="InterPro" id="IPR057326">
    <property type="entry name" value="KR_dom"/>
</dbReference>
<dbReference type="Proteomes" id="UP001320154">
    <property type="component" value="Unassembled WGS sequence"/>
</dbReference>
<evidence type="ECO:0000313" key="4">
    <source>
        <dbReference type="EMBL" id="MCE8048545.1"/>
    </source>
</evidence>
<dbReference type="InterPro" id="IPR036291">
    <property type="entry name" value="NAD(P)-bd_dom_sf"/>
</dbReference>
<comment type="similarity">
    <text evidence="1">Belongs to the short-chain dehydrogenases/reductases (SDR) family.</text>
</comment>
<proteinExistence type="inferred from homology"/>
<protein>
    <submittedName>
        <fullName evidence="4">SDR family oxidoreductase</fullName>
    </submittedName>
</protein>
<feature type="domain" description="Ketoreductase" evidence="3">
    <location>
        <begin position="17"/>
        <end position="201"/>
    </location>
</feature>
<dbReference type="InterPro" id="IPR002347">
    <property type="entry name" value="SDR_fam"/>
</dbReference>
<dbReference type="PRINTS" id="PR00080">
    <property type="entry name" value="SDRFAMILY"/>
</dbReference>
<dbReference type="CDD" id="cd05233">
    <property type="entry name" value="SDR_c"/>
    <property type="match status" value="1"/>
</dbReference>
<organism evidence="4 5">
    <name type="scientific">Billgrantia desiderata</name>
    <dbReference type="NCBI Taxonomy" id="52021"/>
    <lineage>
        <taxon>Bacteria</taxon>
        <taxon>Pseudomonadati</taxon>
        <taxon>Pseudomonadota</taxon>
        <taxon>Gammaproteobacteria</taxon>
        <taxon>Oceanospirillales</taxon>
        <taxon>Halomonadaceae</taxon>
        <taxon>Billgrantia</taxon>
    </lineage>
</organism>
<accession>A0ABS9B975</accession>
<dbReference type="SUPFAM" id="SSF51735">
    <property type="entry name" value="NAD(P)-binding Rossmann-fold domains"/>
    <property type="match status" value="1"/>
</dbReference>
<reference evidence="4 5" key="1">
    <citation type="journal article" date="2021" name="Front. Microbiol.">
        <title>Aerobic Denitrification and Heterotrophic Sulfur Oxidation in the Genus Halomonas Revealed by Six Novel Species Characterizations and Genome-Based Analysis.</title>
        <authorList>
            <person name="Wang L."/>
            <person name="Shao Z."/>
        </authorList>
    </citation>
    <scope>NUCLEOTIDE SEQUENCE [LARGE SCALE GENOMIC DNA]</scope>
    <source>
        <strain evidence="4 5">MCCC 1A05748</strain>
    </source>
</reference>
<dbReference type="PANTHER" id="PTHR42760:SF123">
    <property type="entry name" value="OXIDOREDUCTASE"/>
    <property type="match status" value="1"/>
</dbReference>
<sequence length="287" mass="29505">MAAQTTTAGDWLGLAGTVQVVTGAASGIGAGVARALAEAGADVALLDRDRPGVDALARALAGLPGRRIALACDISDESQVRQAAAAVEATLGPCRGLVNGAGILRPGGLAEVSLADWNAVLSVNLTGYLLCARAFGRSMRDRGRGSIVHIASVSASQPQTWSGAYSPSKAAVAILSRQLAAEWGPLGVRSNAVSPGMIRTELSAAFYARPGVTEAREAYTASRRIGEPEEIANAVLFLLSERAGYVNGAELGVDGGLPCMLMDRVPRPGFSADRSPSSTRPHQEGYP</sequence>
<keyword evidence="5" id="KW-1185">Reference proteome</keyword>
<dbReference type="SMART" id="SM00822">
    <property type="entry name" value="PKS_KR"/>
    <property type="match status" value="1"/>
</dbReference>
<feature type="region of interest" description="Disordered" evidence="2">
    <location>
        <begin position="268"/>
        <end position="287"/>
    </location>
</feature>
<dbReference type="Gene3D" id="3.40.50.720">
    <property type="entry name" value="NAD(P)-binding Rossmann-like Domain"/>
    <property type="match status" value="1"/>
</dbReference>